<feature type="transmembrane region" description="Helical" evidence="1">
    <location>
        <begin position="77"/>
        <end position="98"/>
    </location>
</feature>
<evidence type="ECO:0000313" key="2">
    <source>
        <dbReference type="EMBL" id="PYF08255.1"/>
    </source>
</evidence>
<protein>
    <submittedName>
        <fullName evidence="2">Uncharacterized protein</fullName>
    </submittedName>
</protein>
<dbReference type="Proteomes" id="UP000247416">
    <property type="component" value="Unassembled WGS sequence"/>
</dbReference>
<proteinExistence type="predicted"/>
<evidence type="ECO:0000256" key="1">
    <source>
        <dbReference type="SAM" id="Phobius"/>
    </source>
</evidence>
<gene>
    <name evidence="2" type="ORF">BJ095_10220</name>
</gene>
<evidence type="ECO:0000313" key="3">
    <source>
        <dbReference type="Proteomes" id="UP000247416"/>
    </source>
</evidence>
<keyword evidence="1" id="KW-1133">Transmembrane helix</keyword>
<name>A0A318U1L1_9BACL</name>
<dbReference type="AlphaFoldDB" id="A0A318U1L1"/>
<keyword evidence="1" id="KW-0812">Transmembrane</keyword>
<feature type="transmembrane region" description="Helical" evidence="1">
    <location>
        <begin position="110"/>
        <end position="132"/>
    </location>
</feature>
<accession>A0A318U1L1</accession>
<keyword evidence="3" id="KW-1185">Reference proteome</keyword>
<comment type="caution">
    <text evidence="2">The sequence shown here is derived from an EMBL/GenBank/DDBJ whole genome shotgun (WGS) entry which is preliminary data.</text>
</comment>
<organism evidence="2 3">
    <name type="scientific">Ureibacillus chungkukjangi</name>
    <dbReference type="NCBI Taxonomy" id="1202712"/>
    <lineage>
        <taxon>Bacteria</taxon>
        <taxon>Bacillati</taxon>
        <taxon>Bacillota</taxon>
        <taxon>Bacilli</taxon>
        <taxon>Bacillales</taxon>
        <taxon>Caryophanaceae</taxon>
        <taxon>Ureibacillus</taxon>
    </lineage>
</organism>
<reference evidence="2 3" key="1">
    <citation type="submission" date="2018-06" db="EMBL/GenBank/DDBJ databases">
        <title>Genomic Encyclopedia of Archaeal and Bacterial Type Strains, Phase II (KMG-II): from individual species to whole genera.</title>
        <authorList>
            <person name="Goeker M."/>
        </authorList>
    </citation>
    <scope>NUCLEOTIDE SEQUENCE [LARGE SCALE GENOMIC DNA]</scope>
    <source>
        <strain evidence="2 3">KACC 16626</strain>
    </source>
</reference>
<sequence>MIIFFFTGALILVFFLLFFREAIMGSINENNKFVKSIQRVSWFQKSYLAGIMLLLVNAVLFFGSLGILNALMIYFGLYVHFFVMLVAVVLSIGSWIIVNKAWNGSNRGRIVIAGIGSSFYFVLTILFVYRYMSIEPYYPGEDTFMRALGLTLAGITTVIAWITCFVITGFSSMHKSNEKYNSTAEVKNSQ</sequence>
<keyword evidence="1" id="KW-0472">Membrane</keyword>
<feature type="transmembrane region" description="Helical" evidence="1">
    <location>
        <begin position="144"/>
        <end position="170"/>
    </location>
</feature>
<dbReference type="EMBL" id="QJTJ01000002">
    <property type="protein sequence ID" value="PYF08255.1"/>
    <property type="molecule type" value="Genomic_DNA"/>
</dbReference>
<feature type="transmembrane region" description="Helical" evidence="1">
    <location>
        <begin position="6"/>
        <end position="27"/>
    </location>
</feature>
<feature type="transmembrane region" description="Helical" evidence="1">
    <location>
        <begin position="47"/>
        <end position="71"/>
    </location>
</feature>